<evidence type="ECO:0000256" key="5">
    <source>
        <dbReference type="ARBA" id="ARBA00023235"/>
    </source>
</evidence>
<name>A0A1Y6K2W7_9CHLR</name>
<protein>
    <recommendedName>
        <fullName evidence="7">DNA 3'-5' helicase</fullName>
        <ecNumber evidence="7">5.6.2.4</ecNumber>
    </recommendedName>
</protein>
<reference evidence="12" key="1">
    <citation type="submission" date="2017-05" db="EMBL/GenBank/DDBJ databases">
        <authorList>
            <person name="Kirkegaard R."/>
            <person name="Mcilroy J S."/>
        </authorList>
    </citation>
    <scope>NUCLEOTIDE SEQUENCE [LARGE SCALE GENOMIC DNA]</scope>
</reference>
<dbReference type="Pfam" id="PF13361">
    <property type="entry name" value="UvrD_C"/>
    <property type="match status" value="1"/>
</dbReference>
<accession>A0A1Y6K2W7</accession>
<sequence>MRFIIADTFSDSLAKLTAQEQKAVKSTAFDLQIDPSRPDLQYHKLDRAQDPNFASIKVSRDIRIIVHRTKSSFMICYVDHHDAAYQWAQRRKLETHPTTGAAQFVEIRETVKEIVIPTYITKDHPKPPVLGHVKKDELLLYGVPLEWLDDVITATEDNIFELVDHLPQEAAEAVLELATGGIPIITTVATTVEDPFEHPDALRRFRVMDNIEDLEQALAYPWDKWTIFLHPAQKSVVEGHYRGPARVSGSAGTGKTVVALHRAVYLAKNNLHARVLLATFSETLANALKEKLRRLIHHQPQLADQIEVYSMNAIGERLYRRLFGVLKIAPREVIADLISQASKKVENHRFSDAFIMTEWEQVVDAWQLNTWEEYQNVLRLGRKIRLPEDRRKVLWSIFEIIRKALEDVGHLTYASMFERLTLHYKADNRSPFDFIVVDESQDISIAQLKLLGALAENQPDSLFFAGDLGQRIFQQPFSWKVLGVDIRGRSQTLRINYRTSHQIRMFADKLLDPEISDVDGNIESRAGTISVFNGPIPVIKTFASEEKEIDAVKEQVQRWIEDGLALHEIGIFVRSEKELRRAKLPVESLEHPYNVLDEMVSITEGFLSISTMHLAKGLEFRAVIVMACDDEVIPLQERIEMVADESDLLEVYNTERHLLYVACTRARDHLLLTGLEPVSEFLDDLRM</sequence>
<evidence type="ECO:0000313" key="11">
    <source>
        <dbReference type="EMBL" id="SMX54052.1"/>
    </source>
</evidence>
<dbReference type="EMBL" id="LT859958">
    <property type="protein sequence ID" value="SMX54052.1"/>
    <property type="molecule type" value="Genomic_DNA"/>
</dbReference>
<comment type="catalytic activity">
    <reaction evidence="6">
        <text>Couples ATP hydrolysis with the unwinding of duplex DNA by translocating in the 3'-5' direction.</text>
        <dbReference type="EC" id="5.6.2.4"/>
    </reaction>
</comment>
<evidence type="ECO:0000256" key="8">
    <source>
        <dbReference type="ARBA" id="ARBA00048988"/>
    </source>
</evidence>
<dbReference type="AlphaFoldDB" id="A0A1Y6K2W7"/>
<dbReference type="RefSeq" id="WP_087861936.1">
    <property type="nucleotide sequence ID" value="NZ_LT859958.1"/>
</dbReference>
<organism evidence="11 12">
    <name type="scientific">Candidatus Brevifilum fermentans</name>
    <dbReference type="NCBI Taxonomy" id="1986204"/>
    <lineage>
        <taxon>Bacteria</taxon>
        <taxon>Bacillati</taxon>
        <taxon>Chloroflexota</taxon>
        <taxon>Anaerolineae</taxon>
        <taxon>Anaerolineales</taxon>
        <taxon>Anaerolineaceae</taxon>
        <taxon>Candidatus Brevifilum</taxon>
    </lineage>
</organism>
<dbReference type="OrthoDB" id="7066673at2"/>
<dbReference type="Proteomes" id="UP000195514">
    <property type="component" value="Chromosome I"/>
</dbReference>
<dbReference type="PANTHER" id="PTHR11070">
    <property type="entry name" value="UVRD / RECB / PCRA DNA HELICASE FAMILY MEMBER"/>
    <property type="match status" value="1"/>
</dbReference>
<evidence type="ECO:0000256" key="2">
    <source>
        <dbReference type="ARBA" id="ARBA00022801"/>
    </source>
</evidence>
<dbReference type="InterPro" id="IPR027417">
    <property type="entry name" value="P-loop_NTPase"/>
</dbReference>
<dbReference type="GO" id="GO:0005829">
    <property type="term" value="C:cytosol"/>
    <property type="evidence" value="ECO:0007669"/>
    <property type="project" value="TreeGrafter"/>
</dbReference>
<dbReference type="PANTHER" id="PTHR11070:SF45">
    <property type="entry name" value="DNA 3'-5' HELICASE"/>
    <property type="match status" value="1"/>
</dbReference>
<evidence type="ECO:0000313" key="12">
    <source>
        <dbReference type="Proteomes" id="UP000195514"/>
    </source>
</evidence>
<keyword evidence="12" id="KW-1185">Reference proteome</keyword>
<dbReference type="SUPFAM" id="SSF52540">
    <property type="entry name" value="P-loop containing nucleoside triphosphate hydrolases"/>
    <property type="match status" value="1"/>
</dbReference>
<dbReference type="PROSITE" id="PS51198">
    <property type="entry name" value="UVRD_HELICASE_ATP_BIND"/>
    <property type="match status" value="1"/>
</dbReference>
<keyword evidence="5" id="KW-0413">Isomerase</keyword>
<evidence type="ECO:0000256" key="4">
    <source>
        <dbReference type="ARBA" id="ARBA00022840"/>
    </source>
</evidence>
<dbReference type="InterPro" id="IPR014016">
    <property type="entry name" value="UvrD-like_ATP-bd"/>
</dbReference>
<dbReference type="GO" id="GO:0043138">
    <property type="term" value="F:3'-5' DNA helicase activity"/>
    <property type="evidence" value="ECO:0007669"/>
    <property type="project" value="UniProtKB-EC"/>
</dbReference>
<evidence type="ECO:0000259" key="10">
    <source>
        <dbReference type="PROSITE" id="PS51198"/>
    </source>
</evidence>
<keyword evidence="4 9" id="KW-0067">ATP-binding</keyword>
<evidence type="ECO:0000256" key="6">
    <source>
        <dbReference type="ARBA" id="ARBA00034617"/>
    </source>
</evidence>
<dbReference type="EC" id="5.6.2.4" evidence="7"/>
<dbReference type="InterPro" id="IPR014017">
    <property type="entry name" value="DNA_helicase_UvrD-like_C"/>
</dbReference>
<evidence type="ECO:0000256" key="1">
    <source>
        <dbReference type="ARBA" id="ARBA00022741"/>
    </source>
</evidence>
<dbReference type="Gene3D" id="3.40.50.300">
    <property type="entry name" value="P-loop containing nucleotide triphosphate hydrolases"/>
    <property type="match status" value="2"/>
</dbReference>
<evidence type="ECO:0000256" key="3">
    <source>
        <dbReference type="ARBA" id="ARBA00022806"/>
    </source>
</evidence>
<dbReference type="InterPro" id="IPR000212">
    <property type="entry name" value="DNA_helicase_UvrD/REP"/>
</dbReference>
<dbReference type="GO" id="GO:0005524">
    <property type="term" value="F:ATP binding"/>
    <property type="evidence" value="ECO:0007669"/>
    <property type="project" value="UniProtKB-UniRule"/>
</dbReference>
<evidence type="ECO:0000256" key="9">
    <source>
        <dbReference type="PROSITE-ProRule" id="PRU00560"/>
    </source>
</evidence>
<feature type="binding site" evidence="9">
    <location>
        <begin position="249"/>
        <end position="256"/>
    </location>
    <ligand>
        <name>ATP</name>
        <dbReference type="ChEBI" id="CHEBI:30616"/>
    </ligand>
</feature>
<keyword evidence="1 9" id="KW-0547">Nucleotide-binding</keyword>
<feature type="domain" description="UvrD-like helicase ATP-binding" evidence="10">
    <location>
        <begin position="228"/>
        <end position="525"/>
    </location>
</feature>
<dbReference type="GO" id="GO:0000725">
    <property type="term" value="P:recombinational repair"/>
    <property type="evidence" value="ECO:0007669"/>
    <property type="project" value="TreeGrafter"/>
</dbReference>
<proteinExistence type="predicted"/>
<gene>
    <name evidence="11" type="ORF">CFX1CAM_0987</name>
</gene>
<keyword evidence="3 9" id="KW-0347">Helicase</keyword>
<dbReference type="KEGG" id="abat:CFX1CAM_0987"/>
<dbReference type="GO" id="GO:0016887">
    <property type="term" value="F:ATP hydrolysis activity"/>
    <property type="evidence" value="ECO:0007669"/>
    <property type="project" value="RHEA"/>
</dbReference>
<dbReference type="GO" id="GO:0003677">
    <property type="term" value="F:DNA binding"/>
    <property type="evidence" value="ECO:0007669"/>
    <property type="project" value="InterPro"/>
</dbReference>
<keyword evidence="2 9" id="KW-0378">Hydrolase</keyword>
<comment type="catalytic activity">
    <reaction evidence="8">
        <text>ATP + H2O = ADP + phosphate + H(+)</text>
        <dbReference type="Rhea" id="RHEA:13065"/>
        <dbReference type="ChEBI" id="CHEBI:15377"/>
        <dbReference type="ChEBI" id="CHEBI:15378"/>
        <dbReference type="ChEBI" id="CHEBI:30616"/>
        <dbReference type="ChEBI" id="CHEBI:43474"/>
        <dbReference type="ChEBI" id="CHEBI:456216"/>
        <dbReference type="EC" id="5.6.2.4"/>
    </reaction>
</comment>
<dbReference type="Pfam" id="PF00580">
    <property type="entry name" value="UvrD-helicase"/>
    <property type="match status" value="1"/>
</dbReference>
<evidence type="ECO:0000256" key="7">
    <source>
        <dbReference type="ARBA" id="ARBA00034808"/>
    </source>
</evidence>